<sequence>MASSALRLAAVARQTTSRSTIGATRSFSTSRLLLQEATPNVGASPVPKKPVGGIRGGVIGFLFGFSLASSFAAYRLLEEYKLASAALQASVEELQASTEKISAHVRRIEAVEKDLKALSEASASKDDLTRLRAEVKKIYDGLHIEFLDLRSFVWGMQQDVHALAKKEATTLKHEYARDFGCIPVIEFCARFFVFDVTQWNTHSLQFIFLFTTMIKGYSQPSVEAHVPSRRKFVSWKYALGPLDTRSFVPPHSVFWRPRRSSSVRRDAYITWLLTGKCPTLLPLSSHILNEINSNGAAGFQPGAVSIADIQGSAFQSPFAGQTVHNITGIVSAKGDDGFWLLGPQSSDIRESPGVRVFSTSTSVLSLISVGSNISLSGRVAEFRSASDDLFGTEIDSPSSIVVLSKASSTPAKPVMLGKDRPPPTQSFTDLDKGSDGWLSVPNNITQVEKVNATLQPTEFGLDFWESLEGALVTVPAPTALDFPNSFGEFWVRGNWTATGVNGRGGLTITIGPDDVPDANPEVIIVGSPLDGTTNPDVAVGSKLSDITGVILFQFGFYYVLPTTAPTIVSQPNFDVPPTTLTSEDDGCVLTLGDYNIDNMAPTSPTLPLVASHIATHLLTPDIVFLQEIQDNSGPTDDGTVSANVTLATLSAAIANASASGNAQSKADSTEYAFLDIDPVDGMDGGEPGGNIRQAYLYKADKIRLVSGEPGGSLDATQPFLDASGQVQLTLNPGRIDPNNTAWHDSRKPLVAHWQTPTGQQFFTINHHGTAKSGSSSTEGDARPPVNLGVDQRTAQVQAIANFTKSILDLDPNASILIAGDFNEYVQTRSVFAPFSSVAQLSEADVLANIPPVERYTYVFDQNCEQLDHIFVSQAVANRAGGVQVEHVHVNNWAPTLDARGSDHDPSVAKAVADVTMLYFALIETNERGSLAHHPREDQTSPLVGQTRSPYLGELHRQLLCLTTRPPSWPTSASTTPSSGRSGLTIESKADDTYWWLVVSLVRHGESVGNASPEKKHDEDTTDPLTWKGKRQAKALARKWKNTRIEAIRASPYSRAHDTALAIQKANKSKPKLELSEFLIERRTGFVAMELFEHGDFEAASLERNGLGSFPNLDRTHRPRGGGESWNDVEDRARKTFFSLLLEYAKAAADAPSELDLPADSVSYPLDDIPEGIPHVVIVSHNLFLCEFYELLFNWDNASGEHITTRADYRNTEWSRHLLRWHGRDNDLVYWNLQPPPEL</sequence>
<dbReference type="SUPFAM" id="SSF56219">
    <property type="entry name" value="DNase I-like"/>
    <property type="match status" value="1"/>
</dbReference>
<dbReference type="Pfam" id="PF00300">
    <property type="entry name" value="His_Phos_1"/>
    <property type="match status" value="1"/>
</dbReference>
<dbReference type="Gene3D" id="3.60.10.10">
    <property type="entry name" value="Endonuclease/exonuclease/phosphatase"/>
    <property type="match status" value="1"/>
</dbReference>
<gene>
    <name evidence="3" type="ORF">EVG20_g3506</name>
</gene>
<evidence type="ECO:0000313" key="4">
    <source>
        <dbReference type="Proteomes" id="UP000298327"/>
    </source>
</evidence>
<dbReference type="STRING" id="205917.A0A4Y9Z3L5"/>
<dbReference type="CDD" id="cd07067">
    <property type="entry name" value="HP_PGM_like"/>
    <property type="match status" value="1"/>
</dbReference>
<dbReference type="GO" id="GO:0003824">
    <property type="term" value="F:catalytic activity"/>
    <property type="evidence" value="ECO:0007669"/>
    <property type="project" value="InterPro"/>
</dbReference>
<name>A0A4Y9Z3L5_9AGAM</name>
<protein>
    <recommendedName>
        <fullName evidence="2">Endonuclease/exonuclease/phosphatase domain-containing protein</fullName>
    </recommendedName>
</protein>
<organism evidence="3 4">
    <name type="scientific">Dentipellis fragilis</name>
    <dbReference type="NCBI Taxonomy" id="205917"/>
    <lineage>
        <taxon>Eukaryota</taxon>
        <taxon>Fungi</taxon>
        <taxon>Dikarya</taxon>
        <taxon>Basidiomycota</taxon>
        <taxon>Agaricomycotina</taxon>
        <taxon>Agaricomycetes</taxon>
        <taxon>Russulales</taxon>
        <taxon>Hericiaceae</taxon>
        <taxon>Dentipellis</taxon>
    </lineage>
</organism>
<evidence type="ECO:0000313" key="3">
    <source>
        <dbReference type="EMBL" id="TFY68577.1"/>
    </source>
</evidence>
<dbReference type="SUPFAM" id="SSF53254">
    <property type="entry name" value="Phosphoglycerate mutase-like"/>
    <property type="match status" value="1"/>
</dbReference>
<dbReference type="Proteomes" id="UP000298327">
    <property type="component" value="Unassembled WGS sequence"/>
</dbReference>
<evidence type="ECO:0000256" key="1">
    <source>
        <dbReference type="SAM" id="Coils"/>
    </source>
</evidence>
<dbReference type="PANTHER" id="PTHR42834:SF1">
    <property type="entry name" value="ENDONUCLEASE_EXONUCLEASE_PHOSPHATASE FAMILY PROTEIN (AFU_ORTHOLOGUE AFUA_3G09210)"/>
    <property type="match status" value="1"/>
</dbReference>
<comment type="caution">
    <text evidence="3">The sequence shown here is derived from an EMBL/GenBank/DDBJ whole genome shotgun (WGS) entry which is preliminary data.</text>
</comment>
<dbReference type="InterPro" id="IPR029033">
    <property type="entry name" value="His_PPase_superfam"/>
</dbReference>
<keyword evidence="4" id="KW-1185">Reference proteome</keyword>
<evidence type="ECO:0000259" key="2">
    <source>
        <dbReference type="Pfam" id="PF03372"/>
    </source>
</evidence>
<keyword evidence="1" id="KW-0175">Coiled coil</keyword>
<feature type="domain" description="Endonuclease/exonuclease/phosphatase" evidence="2">
    <location>
        <begin position="607"/>
        <end position="903"/>
    </location>
</feature>
<accession>A0A4Y9Z3L5</accession>
<dbReference type="InterPro" id="IPR005135">
    <property type="entry name" value="Endo/exonuclease/phosphatase"/>
</dbReference>
<reference evidence="3 4" key="1">
    <citation type="submission" date="2019-02" db="EMBL/GenBank/DDBJ databases">
        <title>Genome sequencing of the rare red list fungi Dentipellis fragilis.</title>
        <authorList>
            <person name="Buettner E."/>
            <person name="Kellner H."/>
        </authorList>
    </citation>
    <scope>NUCLEOTIDE SEQUENCE [LARGE SCALE GENOMIC DNA]</scope>
    <source>
        <strain evidence="3 4">DSM 105465</strain>
    </source>
</reference>
<dbReference type="InterPro" id="IPR036691">
    <property type="entry name" value="Endo/exonu/phosph_ase_sf"/>
</dbReference>
<dbReference type="Gene3D" id="3.40.50.1240">
    <property type="entry name" value="Phosphoglycerate mutase-like"/>
    <property type="match status" value="1"/>
</dbReference>
<dbReference type="SMART" id="SM00855">
    <property type="entry name" value="PGAM"/>
    <property type="match status" value="1"/>
</dbReference>
<dbReference type="InterPro" id="IPR013078">
    <property type="entry name" value="His_Pase_superF_clade-1"/>
</dbReference>
<dbReference type="PANTHER" id="PTHR42834">
    <property type="entry name" value="ENDONUCLEASE/EXONUCLEASE/PHOSPHATASE FAMILY PROTEIN (AFU_ORTHOLOGUE AFUA_3G09210)"/>
    <property type="match status" value="1"/>
</dbReference>
<dbReference type="Pfam" id="PF03372">
    <property type="entry name" value="Exo_endo_phos"/>
    <property type="match status" value="1"/>
</dbReference>
<dbReference type="EMBL" id="SEOQ01000158">
    <property type="protein sequence ID" value="TFY68577.1"/>
    <property type="molecule type" value="Genomic_DNA"/>
</dbReference>
<proteinExistence type="predicted"/>
<feature type="coiled-coil region" evidence="1">
    <location>
        <begin position="77"/>
        <end position="121"/>
    </location>
</feature>
<dbReference type="OrthoDB" id="47488at2759"/>
<dbReference type="AlphaFoldDB" id="A0A4Y9Z3L5"/>